<evidence type="ECO:0000313" key="3">
    <source>
        <dbReference type="Proteomes" id="UP000054725"/>
    </source>
</evidence>
<evidence type="ECO:0008006" key="4">
    <source>
        <dbReference type="Google" id="ProtNLM"/>
    </source>
</evidence>
<proteinExistence type="predicted"/>
<sequence length="81" mass="9212">MNSKLERLLGNLIPFLIIGITIALAIGLFIMFSYVLMWGLLIGGVLWVIYSIKNLLFSHQNRSKTPVKSKKGRIIEHNDQD</sequence>
<protein>
    <recommendedName>
        <fullName evidence="4">Transmembrane protein</fullName>
    </recommendedName>
</protein>
<feature type="transmembrane region" description="Helical" evidence="1">
    <location>
        <begin position="12"/>
        <end position="32"/>
    </location>
</feature>
<gene>
    <name evidence="2" type="ORF">Lnau_2816</name>
</gene>
<dbReference type="EMBL" id="LNYO01000024">
    <property type="protein sequence ID" value="KTD33168.1"/>
    <property type="molecule type" value="Genomic_DNA"/>
</dbReference>
<evidence type="ECO:0000256" key="1">
    <source>
        <dbReference type="SAM" id="Phobius"/>
    </source>
</evidence>
<dbReference type="RefSeq" id="WP_058505781.1">
    <property type="nucleotide sequence ID" value="NZ_CAAAIF010000003.1"/>
</dbReference>
<dbReference type="AlphaFoldDB" id="A0A0W0WLG6"/>
<name>A0A0W0WLG6_9GAMM</name>
<keyword evidence="1" id="KW-1133">Transmembrane helix</keyword>
<keyword evidence="1" id="KW-0472">Membrane</keyword>
<reference evidence="2 3" key="1">
    <citation type="submission" date="2015-11" db="EMBL/GenBank/DDBJ databases">
        <title>Genomic analysis of 38 Legionella species identifies large and diverse effector repertoires.</title>
        <authorList>
            <person name="Burstein D."/>
            <person name="Amaro F."/>
            <person name="Zusman T."/>
            <person name="Lifshitz Z."/>
            <person name="Cohen O."/>
            <person name="Gilbert J.A."/>
            <person name="Pupko T."/>
            <person name="Shuman H.A."/>
            <person name="Segal G."/>
        </authorList>
    </citation>
    <scope>NUCLEOTIDE SEQUENCE [LARGE SCALE GENOMIC DNA]</scope>
    <source>
        <strain evidence="2 3">ATCC 49506</strain>
    </source>
</reference>
<feature type="transmembrane region" description="Helical" evidence="1">
    <location>
        <begin position="38"/>
        <end position="56"/>
    </location>
</feature>
<keyword evidence="3" id="KW-1185">Reference proteome</keyword>
<dbReference type="STRING" id="45070.Lnau_2816"/>
<dbReference type="PATRIC" id="fig|45070.6.peg.2970"/>
<keyword evidence="1" id="KW-0812">Transmembrane</keyword>
<dbReference type="OrthoDB" id="5653660at2"/>
<evidence type="ECO:0000313" key="2">
    <source>
        <dbReference type="EMBL" id="KTD33168.1"/>
    </source>
</evidence>
<comment type="caution">
    <text evidence="2">The sequence shown here is derived from an EMBL/GenBank/DDBJ whole genome shotgun (WGS) entry which is preliminary data.</text>
</comment>
<accession>A0A0W0WLG6</accession>
<organism evidence="2 3">
    <name type="scientific">Legionella nautarum</name>
    <dbReference type="NCBI Taxonomy" id="45070"/>
    <lineage>
        <taxon>Bacteria</taxon>
        <taxon>Pseudomonadati</taxon>
        <taxon>Pseudomonadota</taxon>
        <taxon>Gammaproteobacteria</taxon>
        <taxon>Legionellales</taxon>
        <taxon>Legionellaceae</taxon>
        <taxon>Legionella</taxon>
    </lineage>
</organism>
<dbReference type="Proteomes" id="UP000054725">
    <property type="component" value="Unassembled WGS sequence"/>
</dbReference>